<dbReference type="InterPro" id="IPR048861">
    <property type="entry name" value="BscB-like_C"/>
</dbReference>
<keyword evidence="1" id="KW-0135">Cellulose biosynthesis</keyword>
<name>A0A0D0NLG3_9RHOB</name>
<protein>
    <recommendedName>
        <fullName evidence="1">Cyclic di-GMP-binding protein</fullName>
    </recommendedName>
    <alternativeName>
        <fullName evidence="1">Cellulose synthase regulatory subunit</fullName>
    </alternativeName>
</protein>
<comment type="function">
    <text evidence="1">Binds the cellulose synthase activator, bis-(3'-5') cyclic diguanylic acid (c-di-GMP).</text>
</comment>
<feature type="transmembrane region" description="Helical" evidence="1">
    <location>
        <begin position="712"/>
        <end position="734"/>
    </location>
</feature>
<sequence length="742" mass="78215">MIRRWLPPLLVGAVVMSPVARAQETADEPVIDLSPLLGLEGVQPTDEAEDPAAPADEIDAVLPDYSRRAPGDAAADAAAGEEPDAAEAPEPEPQVLFPAVANGGFGIQRMSGEHARMELRVIVPPGADVEALTVSYRNSINVLTAESQITAILNGVEIGSWAPNAFAGFETVSLPTDELRSGSNELILLGDHRHRIFCGPDATFEVWTEVDTAGTGVTLDLGQLSAQSQSLADTLLAQLSSGGGVPLVAAGTPDPALVAELRRRIGGLMPGLLPDLPVESAYTPAGETPSLARVAIVPDTEGPPVEVRRTPEGGLVLVVEEGAEPSALDTFLPLPEARTGPTLVDPGQPASLDDLGSGAIEMRERYERVDVDFRLPRDWLLMSSQKAQIDLTYGYAADLPEGSLLLVKVNDTTVRLLPLFGQGGEVLPTLPIGFPARLLSPGMNRLSFEAVVPGDPPDLPCPPVDGPILAISGDSSLSVPPSPRMRRIDMGPTLYELGSGTIEAVPGVAENSRAAAVDARLATLATPYRLDADAGDGPAPSLVIADLTRLDDVPLGAVGLDRMRLETALGVARPDLEEDIAEGSTVWSLSRLSDAARTLWQRIAGIARPGDPPLDRWLSDRQGTALLVMPRPDVPEELVLILGQRADPATVAAAVEKGRTDPDGPGGQAALLNADGTWETWQPAGVAPVLEEPLTIRNARIVAGNYASWSPFIYVALLTVLVSISVLLGLIFVVRTRESRNR</sequence>
<feature type="compositionally biased region" description="Acidic residues" evidence="2">
    <location>
        <begin position="79"/>
        <end position="90"/>
    </location>
</feature>
<dbReference type="OrthoDB" id="7615145at2"/>
<evidence type="ECO:0000313" key="4">
    <source>
        <dbReference type="EMBL" id="KIQ69135.1"/>
    </source>
</evidence>
<organism evidence="4 5">
    <name type="scientific">Wenxinia marina DSM 24838</name>
    <dbReference type="NCBI Taxonomy" id="1123501"/>
    <lineage>
        <taxon>Bacteria</taxon>
        <taxon>Pseudomonadati</taxon>
        <taxon>Pseudomonadota</taxon>
        <taxon>Alphaproteobacteria</taxon>
        <taxon>Rhodobacterales</taxon>
        <taxon>Roseobacteraceae</taxon>
        <taxon>Wenxinia</taxon>
    </lineage>
</organism>
<dbReference type="Gene3D" id="1.20.5.4520">
    <property type="match status" value="1"/>
</dbReference>
<feature type="domain" description="Cellulose synthase subunit B-like C-terminal" evidence="3">
    <location>
        <begin position="607"/>
        <end position="737"/>
    </location>
</feature>
<dbReference type="GO" id="GO:0005886">
    <property type="term" value="C:plasma membrane"/>
    <property type="evidence" value="ECO:0007669"/>
    <property type="project" value="UniProtKB-SubCell"/>
</dbReference>
<reference evidence="4 5" key="1">
    <citation type="submission" date="2013-01" db="EMBL/GenBank/DDBJ databases">
        <authorList>
            <person name="Fiebig A."/>
            <person name="Goeker M."/>
            <person name="Klenk H.-P.P."/>
        </authorList>
    </citation>
    <scope>NUCLEOTIDE SEQUENCE [LARGE SCALE GENOMIC DNA]</scope>
    <source>
        <strain evidence="4 5">DSM 24838</strain>
    </source>
</reference>
<gene>
    <name evidence="4" type="ORF">Wenmar_02204</name>
</gene>
<evidence type="ECO:0000259" key="3">
    <source>
        <dbReference type="Pfam" id="PF20916"/>
    </source>
</evidence>
<comment type="caution">
    <text evidence="4">The sequence shown here is derived from an EMBL/GenBank/DDBJ whole genome shotgun (WGS) entry which is preliminary data.</text>
</comment>
<keyword evidence="5" id="KW-1185">Reference proteome</keyword>
<dbReference type="EMBL" id="AONG01000010">
    <property type="protein sequence ID" value="KIQ69135.1"/>
    <property type="molecule type" value="Genomic_DNA"/>
</dbReference>
<keyword evidence="1" id="KW-1003">Cell membrane</keyword>
<dbReference type="RefSeq" id="WP_018304772.1">
    <property type="nucleotide sequence ID" value="NZ_KB902315.1"/>
</dbReference>
<comment type="subunit">
    <text evidence="1">Tightly associated with the cellulose synthase catalytic subunit.</text>
</comment>
<evidence type="ECO:0000256" key="2">
    <source>
        <dbReference type="SAM" id="MobiDB-lite"/>
    </source>
</evidence>
<keyword evidence="1" id="KW-1133">Transmembrane helix</keyword>
<feature type="signal peptide" evidence="1">
    <location>
        <begin position="1"/>
        <end position="22"/>
    </location>
</feature>
<dbReference type="STRING" id="1123501.Wenmar_02204"/>
<dbReference type="GO" id="GO:0030244">
    <property type="term" value="P:cellulose biosynthetic process"/>
    <property type="evidence" value="ECO:0007669"/>
    <property type="project" value="UniProtKB-KW"/>
</dbReference>
<dbReference type="AlphaFoldDB" id="A0A0D0NLG3"/>
<dbReference type="Gene3D" id="3.30.379.30">
    <property type="match status" value="1"/>
</dbReference>
<dbReference type="GO" id="GO:0006011">
    <property type="term" value="P:UDP-alpha-D-glucose metabolic process"/>
    <property type="evidence" value="ECO:0007669"/>
    <property type="project" value="InterPro"/>
</dbReference>
<dbReference type="PATRIC" id="fig|1123501.6.peg.2305"/>
<feature type="chain" id="PRO_5015217377" description="Cyclic di-GMP-binding protein" evidence="1">
    <location>
        <begin position="23"/>
        <end position="742"/>
    </location>
</feature>
<keyword evidence="1" id="KW-0812">Transmembrane</keyword>
<dbReference type="Proteomes" id="UP000035100">
    <property type="component" value="Unassembled WGS sequence"/>
</dbReference>
<evidence type="ECO:0000313" key="5">
    <source>
        <dbReference type="Proteomes" id="UP000035100"/>
    </source>
</evidence>
<keyword evidence="1" id="KW-0997">Cell inner membrane</keyword>
<dbReference type="eggNOG" id="COG3266">
    <property type="taxonomic scope" value="Bacteria"/>
</dbReference>
<feature type="region of interest" description="Disordered" evidence="2">
    <location>
        <begin position="69"/>
        <end position="92"/>
    </location>
</feature>
<dbReference type="UniPathway" id="UPA00694"/>
<dbReference type="Gene3D" id="3.30.379.20">
    <property type="match status" value="1"/>
</dbReference>
<comment type="similarity">
    <text evidence="1">Belongs to the AcsB/BcsB family.</text>
</comment>
<dbReference type="Gene3D" id="2.60.120.260">
    <property type="entry name" value="Galactose-binding domain-like"/>
    <property type="match status" value="2"/>
</dbReference>
<comment type="pathway">
    <text evidence="1">Glycan metabolism; bacterial cellulose biosynthesis.</text>
</comment>
<dbReference type="Pfam" id="PF03170">
    <property type="entry name" value="BcsB"/>
    <property type="match status" value="2"/>
</dbReference>
<dbReference type="InterPro" id="IPR018513">
    <property type="entry name" value="Cell_synthase_bac"/>
</dbReference>
<comment type="subcellular location">
    <subcellularLocation>
        <location evidence="1">Cell inner membrane</location>
    </subcellularLocation>
</comment>
<proteinExistence type="inferred from homology"/>
<keyword evidence="1" id="KW-0973">c-di-GMP</keyword>
<accession>A0A0D0NLG3</accession>
<dbReference type="Pfam" id="PF20916">
    <property type="entry name" value="BscB_a-b"/>
    <property type="match status" value="1"/>
</dbReference>
<evidence type="ECO:0000256" key="1">
    <source>
        <dbReference type="RuleBase" id="RU365021"/>
    </source>
</evidence>
<keyword evidence="1" id="KW-0732">Signal</keyword>
<keyword evidence="1" id="KW-0472">Membrane</keyword>